<dbReference type="Proteomes" id="UP001470230">
    <property type="component" value="Unassembled WGS sequence"/>
</dbReference>
<comment type="caution">
    <text evidence="1">The sequence shown here is derived from an EMBL/GenBank/DDBJ whole genome shotgun (WGS) entry which is preliminary data.</text>
</comment>
<proteinExistence type="predicted"/>
<keyword evidence="2" id="KW-1185">Reference proteome</keyword>
<sequence length="68" mass="7439">MIPIDSNNTYDSRSRRIILSTSRMGWIDLVHSHNDDDIANSPSVPAASTVTDSDVKIDVLENTGTIPL</sequence>
<reference evidence="1 2" key="1">
    <citation type="submission" date="2024-04" db="EMBL/GenBank/DDBJ databases">
        <title>Tritrichomonas musculus Genome.</title>
        <authorList>
            <person name="Alves-Ferreira E."/>
            <person name="Grigg M."/>
            <person name="Lorenzi H."/>
            <person name="Galac M."/>
        </authorList>
    </citation>
    <scope>NUCLEOTIDE SEQUENCE [LARGE SCALE GENOMIC DNA]</scope>
    <source>
        <strain evidence="1 2">EAF2021</strain>
    </source>
</reference>
<dbReference type="EMBL" id="JAPFFF010000018">
    <property type="protein sequence ID" value="KAK8861173.1"/>
    <property type="molecule type" value="Genomic_DNA"/>
</dbReference>
<evidence type="ECO:0000313" key="2">
    <source>
        <dbReference type="Proteomes" id="UP001470230"/>
    </source>
</evidence>
<name>A0ABR2IDM9_9EUKA</name>
<evidence type="ECO:0000313" key="1">
    <source>
        <dbReference type="EMBL" id="KAK8861173.1"/>
    </source>
</evidence>
<protein>
    <submittedName>
        <fullName evidence="1">Uncharacterized protein</fullName>
    </submittedName>
</protein>
<accession>A0ABR2IDM9</accession>
<organism evidence="1 2">
    <name type="scientific">Tritrichomonas musculus</name>
    <dbReference type="NCBI Taxonomy" id="1915356"/>
    <lineage>
        <taxon>Eukaryota</taxon>
        <taxon>Metamonada</taxon>
        <taxon>Parabasalia</taxon>
        <taxon>Tritrichomonadida</taxon>
        <taxon>Tritrichomonadidae</taxon>
        <taxon>Tritrichomonas</taxon>
    </lineage>
</organism>
<gene>
    <name evidence="1" type="ORF">M9Y10_012868</name>
</gene>